<proteinExistence type="inferred from homology"/>
<evidence type="ECO:0000256" key="1">
    <source>
        <dbReference type="ARBA" id="ARBA00004496"/>
    </source>
</evidence>
<evidence type="ECO:0000256" key="2">
    <source>
        <dbReference type="ARBA" id="ARBA00004667"/>
    </source>
</evidence>
<dbReference type="Gene3D" id="3.30.930.10">
    <property type="entry name" value="Bira Bifunctional Protein, Domain 2"/>
    <property type="match status" value="1"/>
</dbReference>
<feature type="binding site" evidence="9">
    <location>
        <position position="265"/>
    </location>
    <ligand>
        <name>L-histidine</name>
        <dbReference type="ChEBI" id="CHEBI:57595"/>
    </ligand>
</feature>
<evidence type="ECO:0000256" key="8">
    <source>
        <dbReference type="HAMAP-Rule" id="MF_00125"/>
    </source>
</evidence>
<keyword evidence="12" id="KW-1185">Reference proteome</keyword>
<dbReference type="InterPro" id="IPR004516">
    <property type="entry name" value="HisRS/HisZ"/>
</dbReference>
<dbReference type="InterPro" id="IPR004517">
    <property type="entry name" value="HisZ"/>
</dbReference>
<comment type="pathway">
    <text evidence="2 8">Amino-acid biosynthesis; L-histidine biosynthesis; L-histidine from 5-phospho-alpha-D-ribose 1-diphosphate: step 1/9.</text>
</comment>
<keyword evidence="5 8" id="KW-0963">Cytoplasm</keyword>
<feature type="binding site" evidence="9">
    <location>
        <begin position="80"/>
        <end position="82"/>
    </location>
    <ligand>
        <name>L-histidine</name>
        <dbReference type="ChEBI" id="CHEBI:57595"/>
    </ligand>
</feature>
<feature type="binding site" evidence="9">
    <location>
        <position position="128"/>
    </location>
    <ligand>
        <name>L-histidine</name>
        <dbReference type="ChEBI" id="CHEBI:57595"/>
    </ligand>
</feature>
<comment type="function">
    <text evidence="7 8">Required for the first step of histidine biosynthesis. May allow the feedback regulation of ATP phosphoribosyltransferase activity by histidine.</text>
</comment>
<dbReference type="GO" id="GO:0016757">
    <property type="term" value="F:glycosyltransferase activity"/>
    <property type="evidence" value="ECO:0007669"/>
    <property type="project" value="UniProtKB-KW"/>
</dbReference>
<feature type="domain" description="Class II Histidinyl-tRNA synthetase (HisRS)-like catalytic core" evidence="10">
    <location>
        <begin position="9"/>
        <end position="315"/>
    </location>
</feature>
<dbReference type="GO" id="GO:0005737">
    <property type="term" value="C:cytoplasm"/>
    <property type="evidence" value="ECO:0007669"/>
    <property type="project" value="UniProtKB-SubCell"/>
</dbReference>
<dbReference type="STRING" id="1452487.AVW16_09515"/>
<dbReference type="OrthoDB" id="9769617at2"/>
<comment type="subcellular location">
    <subcellularLocation>
        <location evidence="1 8">Cytoplasm</location>
    </subcellularLocation>
</comment>
<dbReference type="NCBIfam" id="NF009086">
    <property type="entry name" value="PRK12421.1"/>
    <property type="match status" value="1"/>
</dbReference>
<feature type="binding site" evidence="9">
    <location>
        <position position="124"/>
    </location>
    <ligand>
        <name>L-histidine</name>
        <dbReference type="ChEBI" id="CHEBI:57595"/>
    </ligand>
</feature>
<dbReference type="UniPathway" id="UPA00031">
    <property type="reaction ID" value="UER00006"/>
</dbReference>
<dbReference type="HAMAP" id="MF_00125">
    <property type="entry name" value="HisZ"/>
    <property type="match status" value="1"/>
</dbReference>
<keyword evidence="8" id="KW-0028">Amino-acid biosynthesis</keyword>
<dbReference type="PANTHER" id="PTHR11476">
    <property type="entry name" value="HISTIDYL-TRNA SYNTHETASE"/>
    <property type="match status" value="1"/>
</dbReference>
<keyword evidence="11" id="KW-0808">Transferase</keyword>
<dbReference type="NCBIfam" id="TIGR00443">
    <property type="entry name" value="hisZ_biosyn_reg"/>
    <property type="match status" value="1"/>
</dbReference>
<evidence type="ECO:0000313" key="12">
    <source>
        <dbReference type="Proteomes" id="UP000076625"/>
    </source>
</evidence>
<dbReference type="PIRSF" id="PIRSF001549">
    <property type="entry name" value="His-tRNA_synth"/>
    <property type="match status" value="1"/>
</dbReference>
<sequence>MRNWLLPEHIADILPATARQVESAKAAMLDLFRSAGYELVSPPLIEYADSLISEGDDALDLKTFKLVDQLSGRQLGLRADITPQVARIDAHLLSGRQGVTRLCYAGSVVHALPSGLMSSREPLQVGAELYGYAGIEADEEIIALMLEVLSQAGVAGLRLDLGHVGIFRALAAAAGLSHKATRELFLALQGKDVGTVNELAGRLAEPWRSALRVLPELYGPAEVLARARAVLPPLPEIDAALDQLAALGDALKGQAEIGFDLAELRGDDYHTGLVYAAYAPGWSEALARGGRYDNVGERFGRARPATGFSLDLRDLIRILPERDSVRGIRVAAAQLPAAKAEIARLRAAGEVVLIDYLGESAEALYCDRELIPAASGWQVVPFN</sequence>
<organism evidence="11 12">
    <name type="scientific">Crenobacter luteus</name>
    <dbReference type="NCBI Taxonomy" id="1452487"/>
    <lineage>
        <taxon>Bacteria</taxon>
        <taxon>Pseudomonadati</taxon>
        <taxon>Pseudomonadota</taxon>
        <taxon>Betaproteobacteria</taxon>
        <taxon>Neisseriales</taxon>
        <taxon>Neisseriaceae</taxon>
        <taxon>Crenobacter</taxon>
    </lineage>
</organism>
<evidence type="ECO:0000256" key="7">
    <source>
        <dbReference type="ARBA" id="ARBA00025246"/>
    </source>
</evidence>
<comment type="subunit">
    <text evidence="8">Heteromultimer composed of HisG and HisZ subunits.</text>
</comment>
<gene>
    <name evidence="8 11" type="primary">hisZ</name>
    <name evidence="11" type="ORF">AVW16_09515</name>
</gene>
<comment type="similarity">
    <text evidence="3 8">Belongs to the class-II aminoacyl-tRNA synthetase family. HisZ subfamily.</text>
</comment>
<evidence type="ECO:0000256" key="4">
    <source>
        <dbReference type="ARBA" id="ARBA00020397"/>
    </source>
</evidence>
<dbReference type="InterPro" id="IPR045864">
    <property type="entry name" value="aa-tRNA-synth_II/BPL/LPL"/>
</dbReference>
<reference evidence="12" key="1">
    <citation type="submission" date="2016-01" db="EMBL/GenBank/DDBJ databases">
        <title>Draft genome of Chromobacterium sp. F49.</title>
        <authorList>
            <person name="Hong K.W."/>
        </authorList>
    </citation>
    <scope>NUCLEOTIDE SEQUENCE [LARGE SCALE GENOMIC DNA]</scope>
    <source>
        <strain evidence="12">CN10</strain>
    </source>
</reference>
<dbReference type="Pfam" id="PF13393">
    <property type="entry name" value="tRNA-synt_His"/>
    <property type="match status" value="1"/>
</dbReference>
<comment type="caution">
    <text evidence="11">The sequence shown here is derived from an EMBL/GenBank/DDBJ whole genome shotgun (WGS) entry which is preliminary data.</text>
</comment>
<dbReference type="GO" id="GO:0000105">
    <property type="term" value="P:L-histidine biosynthetic process"/>
    <property type="evidence" value="ECO:0007669"/>
    <property type="project" value="UniProtKB-UniRule"/>
</dbReference>
<evidence type="ECO:0000256" key="5">
    <source>
        <dbReference type="ARBA" id="ARBA00022490"/>
    </source>
</evidence>
<protein>
    <recommendedName>
        <fullName evidence="4 8">ATP phosphoribosyltransferase regulatory subunit</fullName>
    </recommendedName>
</protein>
<dbReference type="NCBIfam" id="NF008935">
    <property type="entry name" value="PRK12292.1-1"/>
    <property type="match status" value="1"/>
</dbReference>
<evidence type="ECO:0000259" key="10">
    <source>
        <dbReference type="Pfam" id="PF13393"/>
    </source>
</evidence>
<dbReference type="SUPFAM" id="SSF55681">
    <property type="entry name" value="Class II aaRS and biotin synthetases"/>
    <property type="match status" value="1"/>
</dbReference>
<name>A0A163CK50_9NEIS</name>
<evidence type="ECO:0000313" key="11">
    <source>
        <dbReference type="EMBL" id="KZE32627.1"/>
    </source>
</evidence>
<dbReference type="EMBL" id="LQQU01000017">
    <property type="protein sequence ID" value="KZE32627.1"/>
    <property type="molecule type" value="Genomic_DNA"/>
</dbReference>
<evidence type="ECO:0000256" key="3">
    <source>
        <dbReference type="ARBA" id="ARBA00005539"/>
    </source>
</evidence>
<dbReference type="InterPro" id="IPR041715">
    <property type="entry name" value="HisRS-like_core"/>
</dbReference>
<keyword evidence="6 8" id="KW-0368">Histidine biosynthesis</keyword>
<dbReference type="RefSeq" id="WP_066611409.1">
    <property type="nucleotide sequence ID" value="NZ_LQQU01000017.1"/>
</dbReference>
<accession>A0A163CK50</accession>
<dbReference type="AlphaFoldDB" id="A0A163CK50"/>
<dbReference type="CDD" id="cd00773">
    <property type="entry name" value="HisRS-like_core"/>
    <property type="match status" value="1"/>
</dbReference>
<evidence type="ECO:0000256" key="9">
    <source>
        <dbReference type="PIRSR" id="PIRSR001549-1"/>
    </source>
</evidence>
<evidence type="ECO:0000256" key="6">
    <source>
        <dbReference type="ARBA" id="ARBA00023102"/>
    </source>
</evidence>
<keyword evidence="11" id="KW-0328">Glycosyltransferase</keyword>
<dbReference type="Proteomes" id="UP000076625">
    <property type="component" value="Unassembled WGS sequence"/>
</dbReference>
<comment type="miscellaneous">
    <text evidence="8">This function is generally fulfilled by the C-terminal part of HisG, which is missing in some bacteria such as this one.</text>
</comment>
<dbReference type="PANTHER" id="PTHR11476:SF7">
    <property type="entry name" value="HISTIDINE--TRNA LIGASE"/>
    <property type="match status" value="1"/>
</dbReference>